<dbReference type="EMBL" id="JWHT01000036">
    <property type="protein sequence ID" value="KIU23171.1"/>
    <property type="molecule type" value="Genomic_DNA"/>
</dbReference>
<protein>
    <submittedName>
        <fullName evidence="3">Lyzozyme M1 (1,4-beta-N-acetylmuramidase)</fullName>
    </submittedName>
</protein>
<evidence type="ECO:0000256" key="1">
    <source>
        <dbReference type="ARBA" id="ARBA00010646"/>
    </source>
</evidence>
<reference evidence="3" key="1">
    <citation type="journal article" date="2015" name="Microbiology (Mosc.)">
        <title>Genomics of the Weissella cibaria species with an examination of its metabolic traits.</title>
        <authorList>
            <person name="Lynch K.M."/>
            <person name="Lucid A."/>
            <person name="Arendt E.K."/>
            <person name="Sleator R.D."/>
            <person name="Lucey B."/>
            <person name="Coffey A."/>
        </authorList>
    </citation>
    <scope>NUCLEOTIDE SEQUENCE [LARGE SCALE GENOMIC DNA]</scope>
    <source>
        <strain evidence="3">AB3b</strain>
    </source>
</reference>
<accession>A0A0D1M519</accession>
<dbReference type="PROSITE" id="PS51904">
    <property type="entry name" value="GLYCOSYL_HYDROL_F25_2"/>
    <property type="match status" value="1"/>
</dbReference>
<dbReference type="GO" id="GO:0003796">
    <property type="term" value="F:lysozyme activity"/>
    <property type="evidence" value="ECO:0007669"/>
    <property type="project" value="InterPro"/>
</dbReference>
<organism evidence="3 4">
    <name type="scientific">Weissella cibaria</name>
    <dbReference type="NCBI Taxonomy" id="137591"/>
    <lineage>
        <taxon>Bacteria</taxon>
        <taxon>Bacillati</taxon>
        <taxon>Bacillota</taxon>
        <taxon>Bacilli</taxon>
        <taxon>Lactobacillales</taxon>
        <taxon>Lactobacillaceae</taxon>
        <taxon>Weissella</taxon>
    </lineage>
</organism>
<feature type="chain" id="PRO_5039470675" evidence="2">
    <location>
        <begin position="22"/>
        <end position="338"/>
    </location>
</feature>
<dbReference type="RefSeq" id="WP_052498626.1">
    <property type="nucleotide sequence ID" value="NZ_JWHT01000036.1"/>
</dbReference>
<dbReference type="PATRIC" id="fig|137591.24.peg.1553"/>
<dbReference type="PANTHER" id="PTHR34135">
    <property type="entry name" value="LYSOZYME"/>
    <property type="match status" value="1"/>
</dbReference>
<evidence type="ECO:0000313" key="3">
    <source>
        <dbReference type="EMBL" id="KIU23171.1"/>
    </source>
</evidence>
<dbReference type="SUPFAM" id="SSF51445">
    <property type="entry name" value="(Trans)glycosidases"/>
    <property type="match status" value="1"/>
</dbReference>
<comment type="caution">
    <text evidence="3">The sequence shown here is derived from an EMBL/GenBank/DDBJ whole genome shotgun (WGS) entry which is preliminary data.</text>
</comment>
<name>A0A0D1M519_9LACO</name>
<feature type="signal peptide" evidence="2">
    <location>
        <begin position="1"/>
        <end position="21"/>
    </location>
</feature>
<proteinExistence type="inferred from homology"/>
<dbReference type="Pfam" id="PF01183">
    <property type="entry name" value="Glyco_hydro_25"/>
    <property type="match status" value="1"/>
</dbReference>
<dbReference type="GO" id="GO:0016052">
    <property type="term" value="P:carbohydrate catabolic process"/>
    <property type="evidence" value="ECO:0007669"/>
    <property type="project" value="TreeGrafter"/>
</dbReference>
<dbReference type="GO" id="GO:0009253">
    <property type="term" value="P:peptidoglycan catabolic process"/>
    <property type="evidence" value="ECO:0007669"/>
    <property type="project" value="InterPro"/>
</dbReference>
<evidence type="ECO:0000256" key="2">
    <source>
        <dbReference type="SAM" id="SignalP"/>
    </source>
</evidence>
<dbReference type="AlphaFoldDB" id="A0A0D1M519"/>
<dbReference type="InterPro" id="IPR002053">
    <property type="entry name" value="Glyco_hydro_25"/>
</dbReference>
<gene>
    <name evidence="3" type="ORF">ab3b_01585</name>
</gene>
<comment type="similarity">
    <text evidence="1">Belongs to the glycosyl hydrolase 25 family.</text>
</comment>
<dbReference type="Proteomes" id="UP000032289">
    <property type="component" value="Unassembled WGS sequence"/>
</dbReference>
<sequence length="338" mass="37174" precursor="true">MNKSMKLVAVGAAFLFGTALVSDHAVHADTPRFDMVDVSNWNGYLSVNDFVNMRNQGVKAITTKISEGTWYQDPTAANNIANAQAAGLYVNGYYFAYATDNATAVQEANYASATARADGLGVGAVLAVDAESSNQMAMGTAMQPVNATAEKQVGIAGGYRSTTYTMGSHIETTPDGDKSWVAHYPYTPTANQNYYSSEHGWQWFDHATFDGVNGAFDITQLYDNFFTADQAVIEKNPDDGATVWSKGGVWYTDKSFKHKVNGIKKHMGSYWSFANGKLIKSNWTNSWGMYYWSDGDGKLVQGQGTWKEFKWDFGTDGTYYVKNATPKSLNNLVEQLNK</sequence>
<evidence type="ECO:0000313" key="4">
    <source>
        <dbReference type="Proteomes" id="UP000032289"/>
    </source>
</evidence>
<dbReference type="GO" id="GO:0016998">
    <property type="term" value="P:cell wall macromolecule catabolic process"/>
    <property type="evidence" value="ECO:0007669"/>
    <property type="project" value="InterPro"/>
</dbReference>
<dbReference type="Gene3D" id="3.20.20.80">
    <property type="entry name" value="Glycosidases"/>
    <property type="match status" value="1"/>
</dbReference>
<keyword evidence="2" id="KW-0732">Signal</keyword>
<dbReference type="InterPro" id="IPR017853">
    <property type="entry name" value="GH"/>
</dbReference>
<dbReference type="PANTHER" id="PTHR34135:SF2">
    <property type="entry name" value="LYSOZYME"/>
    <property type="match status" value="1"/>
</dbReference>